<proteinExistence type="predicted"/>
<dbReference type="PANTHER" id="PTHR42692:SF2">
    <property type="entry name" value="IG HYPOTHETICAL 16995"/>
    <property type="match status" value="1"/>
</dbReference>
<dbReference type="InterPro" id="IPR004518">
    <property type="entry name" value="MazG-like_dom"/>
</dbReference>
<name>A0ABW0LTT9_9BACL</name>
<dbReference type="PANTHER" id="PTHR42692">
    <property type="entry name" value="NUCLEOTIDE PYROPHOSPHOHYDROLASE"/>
    <property type="match status" value="1"/>
</dbReference>
<reference evidence="3" key="1">
    <citation type="journal article" date="2019" name="Int. J. Syst. Evol. Microbiol.">
        <title>The Global Catalogue of Microorganisms (GCM) 10K type strain sequencing project: providing services to taxonomists for standard genome sequencing and annotation.</title>
        <authorList>
            <consortium name="The Broad Institute Genomics Platform"/>
            <consortium name="The Broad Institute Genome Sequencing Center for Infectious Disease"/>
            <person name="Wu L."/>
            <person name="Ma J."/>
        </authorList>
    </citation>
    <scope>NUCLEOTIDE SEQUENCE [LARGE SCALE GENOMIC DNA]</scope>
    <source>
        <strain evidence="3">CCUG 57113</strain>
    </source>
</reference>
<keyword evidence="3" id="KW-1185">Reference proteome</keyword>
<dbReference type="PIRSF" id="PIRSF036521">
    <property type="entry name" value="UCP036521_pph"/>
    <property type="match status" value="1"/>
</dbReference>
<feature type="domain" description="NTP pyrophosphohydrolase MazG-like" evidence="1">
    <location>
        <begin position="30"/>
        <end position="103"/>
    </location>
</feature>
<dbReference type="EMBL" id="JBHSMH010000007">
    <property type="protein sequence ID" value="MFC5468141.1"/>
    <property type="molecule type" value="Genomic_DNA"/>
</dbReference>
<dbReference type="CDD" id="cd11523">
    <property type="entry name" value="NTP-PPase"/>
    <property type="match status" value="1"/>
</dbReference>
<evidence type="ECO:0000259" key="1">
    <source>
        <dbReference type="Pfam" id="PF03819"/>
    </source>
</evidence>
<dbReference type="Gene3D" id="1.10.287.1080">
    <property type="entry name" value="MazG-like"/>
    <property type="match status" value="1"/>
</dbReference>
<accession>A0ABW0LTT9</accession>
<dbReference type="SUPFAM" id="SSF101386">
    <property type="entry name" value="all-alpha NTP pyrophosphatases"/>
    <property type="match status" value="1"/>
</dbReference>
<protein>
    <submittedName>
        <fullName evidence="2">MazG nucleotide pyrophosphohydrolase domain-containing protein</fullName>
    </submittedName>
</protein>
<evidence type="ECO:0000313" key="2">
    <source>
        <dbReference type="EMBL" id="MFC5468141.1"/>
    </source>
</evidence>
<dbReference type="Proteomes" id="UP001596105">
    <property type="component" value="Unassembled WGS sequence"/>
</dbReference>
<dbReference type="RefSeq" id="WP_209746533.1">
    <property type="nucleotide sequence ID" value="NZ_JBHSMH010000007.1"/>
</dbReference>
<evidence type="ECO:0000313" key="3">
    <source>
        <dbReference type="Proteomes" id="UP001596105"/>
    </source>
</evidence>
<dbReference type="Pfam" id="PF03819">
    <property type="entry name" value="MazG"/>
    <property type="match status" value="1"/>
</dbReference>
<organism evidence="2 3">
    <name type="scientific">Cohnella suwonensis</name>
    <dbReference type="NCBI Taxonomy" id="696072"/>
    <lineage>
        <taxon>Bacteria</taxon>
        <taxon>Bacillati</taxon>
        <taxon>Bacillota</taxon>
        <taxon>Bacilli</taxon>
        <taxon>Bacillales</taxon>
        <taxon>Paenibacillaceae</taxon>
        <taxon>Cohnella</taxon>
    </lineage>
</organism>
<dbReference type="InterPro" id="IPR011411">
    <property type="entry name" value="MazG-related_YvdC"/>
</dbReference>
<gene>
    <name evidence="2" type="ORF">ACFPPD_05365</name>
</gene>
<sequence length="106" mass="12530">MKESENQVWIQNFYDQRGWSNYGPFERIGFLMEEVGETARAIRAIEIGRDRPDEHIKSKEKLKMELIEELGDVLGNVFILASMYNIAIDEILEVHKNKLNKRYIKE</sequence>
<dbReference type="InterPro" id="IPR047046">
    <property type="entry name" value="YpjD/YvdC"/>
</dbReference>
<comment type="caution">
    <text evidence="2">The sequence shown here is derived from an EMBL/GenBank/DDBJ whole genome shotgun (WGS) entry which is preliminary data.</text>
</comment>